<dbReference type="NCBIfam" id="TIGR01733">
    <property type="entry name" value="AA-adenyl-dom"/>
    <property type="match status" value="1"/>
</dbReference>
<keyword evidence="8" id="KW-1185">Reference proteome</keyword>
<dbReference type="GO" id="GO:0043041">
    <property type="term" value="P:amino acid activation for nonribosomal peptide biosynthetic process"/>
    <property type="evidence" value="ECO:0007669"/>
    <property type="project" value="TreeGrafter"/>
</dbReference>
<keyword evidence="1" id="KW-0596">Phosphopantetheine</keyword>
<dbReference type="SMART" id="SM00825">
    <property type="entry name" value="PKS_KS"/>
    <property type="match status" value="1"/>
</dbReference>
<evidence type="ECO:0000256" key="3">
    <source>
        <dbReference type="ARBA" id="ARBA00022679"/>
    </source>
</evidence>
<evidence type="ECO:0000256" key="2">
    <source>
        <dbReference type="ARBA" id="ARBA00022553"/>
    </source>
</evidence>
<dbReference type="Gene3D" id="3.30.559.10">
    <property type="entry name" value="Chloramphenicol acetyltransferase-like domain"/>
    <property type="match status" value="1"/>
</dbReference>
<evidence type="ECO:0000256" key="4">
    <source>
        <dbReference type="ARBA" id="ARBA00023268"/>
    </source>
</evidence>
<keyword evidence="4" id="KW-0511">Multifunctional enzyme</keyword>
<dbReference type="PROSITE" id="PS00606">
    <property type="entry name" value="KS3_1"/>
    <property type="match status" value="1"/>
</dbReference>
<dbReference type="GO" id="GO:0005737">
    <property type="term" value="C:cytoplasm"/>
    <property type="evidence" value="ECO:0007669"/>
    <property type="project" value="TreeGrafter"/>
</dbReference>
<dbReference type="AlphaFoldDB" id="A0A8H6Y3Z3"/>
<dbReference type="InterPro" id="IPR014030">
    <property type="entry name" value="Ketoacyl_synth_N"/>
</dbReference>
<dbReference type="OrthoDB" id="408177at2759"/>
<dbReference type="PANTHER" id="PTHR45527:SF1">
    <property type="entry name" value="FATTY ACID SYNTHASE"/>
    <property type="match status" value="1"/>
</dbReference>
<dbReference type="CDD" id="cd00833">
    <property type="entry name" value="PKS"/>
    <property type="match status" value="1"/>
</dbReference>
<dbReference type="PANTHER" id="PTHR45527">
    <property type="entry name" value="NONRIBOSOMAL PEPTIDE SYNTHETASE"/>
    <property type="match status" value="1"/>
</dbReference>
<dbReference type="InterPro" id="IPR000873">
    <property type="entry name" value="AMP-dep_synth/lig_dom"/>
</dbReference>
<dbReference type="SUPFAM" id="SSF52777">
    <property type="entry name" value="CoA-dependent acyltransferases"/>
    <property type="match status" value="2"/>
</dbReference>
<name>A0A8H6Y3Z3_9AGAR</name>
<comment type="caution">
    <text evidence="7">The sequence shown here is derived from an EMBL/GenBank/DDBJ whole genome shotgun (WGS) entry which is preliminary data.</text>
</comment>
<dbReference type="Pfam" id="PF00109">
    <property type="entry name" value="ketoacyl-synt"/>
    <property type="match status" value="1"/>
</dbReference>
<dbReference type="SUPFAM" id="SSF53901">
    <property type="entry name" value="Thiolase-like"/>
    <property type="match status" value="1"/>
</dbReference>
<dbReference type="CDD" id="cd05930">
    <property type="entry name" value="A_NRPS"/>
    <property type="match status" value="1"/>
</dbReference>
<keyword evidence="2" id="KW-0597">Phosphoprotein</keyword>
<dbReference type="InterPro" id="IPR023213">
    <property type="entry name" value="CAT-like_dom_sf"/>
</dbReference>
<dbReference type="GO" id="GO:0031177">
    <property type="term" value="F:phosphopantetheine binding"/>
    <property type="evidence" value="ECO:0007669"/>
    <property type="project" value="TreeGrafter"/>
</dbReference>
<dbReference type="InterPro" id="IPR042099">
    <property type="entry name" value="ANL_N_sf"/>
</dbReference>
<dbReference type="Pfam" id="PF00501">
    <property type="entry name" value="AMP-binding"/>
    <property type="match status" value="1"/>
</dbReference>
<dbReference type="InterPro" id="IPR010071">
    <property type="entry name" value="AA_adenyl_dom"/>
</dbReference>
<evidence type="ECO:0000256" key="1">
    <source>
        <dbReference type="ARBA" id="ARBA00022450"/>
    </source>
</evidence>
<dbReference type="GO" id="GO:0044550">
    <property type="term" value="P:secondary metabolite biosynthetic process"/>
    <property type="evidence" value="ECO:0007669"/>
    <property type="project" value="TreeGrafter"/>
</dbReference>
<reference evidence="7" key="1">
    <citation type="submission" date="2020-05" db="EMBL/GenBank/DDBJ databases">
        <title>Mycena genomes resolve the evolution of fungal bioluminescence.</title>
        <authorList>
            <person name="Tsai I.J."/>
        </authorList>
    </citation>
    <scope>NUCLEOTIDE SEQUENCE</scope>
    <source>
        <strain evidence="7">160909Yilan</strain>
    </source>
</reference>
<dbReference type="InterPro" id="IPR001242">
    <property type="entry name" value="Condensation_dom"/>
</dbReference>
<dbReference type="GO" id="GO:0006633">
    <property type="term" value="P:fatty acid biosynthetic process"/>
    <property type="evidence" value="ECO:0007669"/>
    <property type="project" value="InterPro"/>
</dbReference>
<dbReference type="InterPro" id="IPR045851">
    <property type="entry name" value="AMP-bd_C_sf"/>
</dbReference>
<dbReference type="EMBL" id="JACAZH010000013">
    <property type="protein sequence ID" value="KAF7351469.1"/>
    <property type="molecule type" value="Genomic_DNA"/>
</dbReference>
<dbReference type="SUPFAM" id="SSF56801">
    <property type="entry name" value="Acetyl-CoA synthetase-like"/>
    <property type="match status" value="1"/>
</dbReference>
<dbReference type="PROSITE" id="PS52004">
    <property type="entry name" value="KS3_2"/>
    <property type="match status" value="1"/>
</dbReference>
<dbReference type="Pfam" id="PF00668">
    <property type="entry name" value="Condensation"/>
    <property type="match status" value="1"/>
</dbReference>
<dbReference type="PROSITE" id="PS00455">
    <property type="entry name" value="AMP_BINDING"/>
    <property type="match status" value="1"/>
</dbReference>
<protein>
    <submittedName>
        <fullName evidence="7">Polyketide synthetase</fullName>
    </submittedName>
</protein>
<dbReference type="InterPro" id="IPR018201">
    <property type="entry name" value="Ketoacyl_synth_AS"/>
</dbReference>
<proteinExistence type="inferred from homology"/>
<dbReference type="InterPro" id="IPR020845">
    <property type="entry name" value="AMP-binding_CS"/>
</dbReference>
<dbReference type="Gene3D" id="3.30.559.30">
    <property type="entry name" value="Nonribosomal peptide synthetase, condensation domain"/>
    <property type="match status" value="1"/>
</dbReference>
<accession>A0A8H6Y3Z3</accession>
<dbReference type="Proteomes" id="UP000623467">
    <property type="component" value="Unassembled WGS sequence"/>
</dbReference>
<comment type="similarity">
    <text evidence="5">Belongs to the thiolase-like superfamily. Beta-ketoacyl-ACP synthases family.</text>
</comment>
<dbReference type="InterPro" id="IPR016039">
    <property type="entry name" value="Thiolase-like"/>
</dbReference>
<evidence type="ECO:0000313" key="7">
    <source>
        <dbReference type="EMBL" id="KAF7351469.1"/>
    </source>
</evidence>
<dbReference type="Pfam" id="PF13193">
    <property type="entry name" value="AMP-binding_C"/>
    <property type="match status" value="1"/>
</dbReference>
<dbReference type="Gene3D" id="3.40.47.10">
    <property type="match status" value="1"/>
</dbReference>
<feature type="domain" description="Ketosynthase family 3 (KS3)" evidence="6">
    <location>
        <begin position="916"/>
        <end position="1279"/>
    </location>
</feature>
<sequence length="1279" mass="139036">MHLISGPGPAPAPTATRTSSVSPTVVAIYPMTRAQESLWLAYLATPQHTMYNLTMKLSFDASNSVHSLKKLLEGVNMVTTRHGILRSTFHEDRNMLARPFVAEWEAHSAKPSVQVLSKPTVTALNSALRSPVELSSQFAVRWIISESEATTDLYLVAHHIAVDGISMSVLSAELLDFLLDSASFIAESNNFYRTHMIEAAYRASPAFKTAEDFWLSQCRSVVPVQWKESPQAPGSVNYREIENWFQFSKGELQGWSARFKTSWFRVAVALIGLLVRLSSEPTPEDHALLVAFAGRPEGMDKLVGHFTNALPIRIPLTQILRSETPTYDALVQLVSKAVSTAKKHDQFSFVDLRDSLRKGSLQKPQFQVAITLSPQLAGPNCSLYPVEGACDLFFCFLEDRDGVSLGVIYDPLIFSAAMLAKFKNRFQELLDSALTGDPLDSTSFPPLSTQIPCLFPNLDLTNTDQISATRFHSMFEYQVARNPLAIALASAEEHKLLAYGELNQKSNQIARLLRKSGVQRNKIVLLHLKRGFPAIEWILGVLKSGAAFAVADQSHPLERIRNVISVAQPDLIVDDGNGQCLANLAAVTLLDTRNINLDEISANDLQNISEPTDLAFVVFTSGSSGQPKGVEIEHRNLSHLVVGAHASGYFPVFPGSRVLQFAPFSFDAAIFELSLCLALGGTLCFSKSPHALVGDYLADVIHSNRITHMHLTPSILATLSTDRALPSLCYISIGGEMAQESVIELWRARANIQNGYGPSECTIAISHQSYSRGTEDKQASAANVGKPHAHTMVFICDETFARVLPTDQVGEICIGGPQVGRGYHNQQGLTEMRFAYHSEVGQWLYRTGDRGKILSDGSIYLLGRIDREVKVRGHRINLEDVERTIMDLVPEAVNVSAQINSAGTSLCVFVVPETVNGDEVKSRLGAKLPRYMVPSAVHCLARLPLNVNGKTDHVLIGNTRDDLITAAQHSRALGSTTLPSGQSYTSLLQIIWQTLLALDNLPQPESNFFRTRRKQFAAISARTAYHLNLQGPNITLNTACSSGLVAMSLAVDHLRSKRCDVAVVGGVSITFPQTGYITTQQSLLSCSGHCHPFDHRANGTIPGDAVCALVLCRLDEAVKASDRIYSVISGIALGSDGDTGKAGPTVPSSHGQAQTIKRAWEDAGISATKLFYAELHGSGTPIGDALELEGMNLARTELGAGDSGFIAGSNKGNIGNCEAASGLVSVIKICKSFQHGLIPPVQSFKRLHPIINPRIPVQIAGEAVPISNGLLQHLFKNEG</sequence>
<keyword evidence="3 5" id="KW-0808">Transferase</keyword>
<dbReference type="InterPro" id="IPR020841">
    <property type="entry name" value="PKS_Beta-ketoAc_synthase_dom"/>
</dbReference>
<dbReference type="Pfam" id="PF02801">
    <property type="entry name" value="Ketoacyl-synt_C"/>
    <property type="match status" value="1"/>
</dbReference>
<dbReference type="Gene3D" id="3.40.50.12780">
    <property type="entry name" value="N-terminal domain of ligase-like"/>
    <property type="match status" value="1"/>
</dbReference>
<dbReference type="GO" id="GO:0004315">
    <property type="term" value="F:3-oxoacyl-[acyl-carrier-protein] synthase activity"/>
    <property type="evidence" value="ECO:0007669"/>
    <property type="project" value="InterPro"/>
</dbReference>
<evidence type="ECO:0000256" key="5">
    <source>
        <dbReference type="RuleBase" id="RU003694"/>
    </source>
</evidence>
<organism evidence="7 8">
    <name type="scientific">Mycena sanguinolenta</name>
    <dbReference type="NCBI Taxonomy" id="230812"/>
    <lineage>
        <taxon>Eukaryota</taxon>
        <taxon>Fungi</taxon>
        <taxon>Dikarya</taxon>
        <taxon>Basidiomycota</taxon>
        <taxon>Agaricomycotina</taxon>
        <taxon>Agaricomycetes</taxon>
        <taxon>Agaricomycetidae</taxon>
        <taxon>Agaricales</taxon>
        <taxon>Marasmiineae</taxon>
        <taxon>Mycenaceae</taxon>
        <taxon>Mycena</taxon>
    </lineage>
</organism>
<evidence type="ECO:0000313" key="8">
    <source>
        <dbReference type="Proteomes" id="UP000623467"/>
    </source>
</evidence>
<gene>
    <name evidence="7" type="ORF">MSAN_01579100</name>
</gene>
<dbReference type="InterPro" id="IPR025110">
    <property type="entry name" value="AMP-bd_C"/>
</dbReference>
<evidence type="ECO:0000259" key="6">
    <source>
        <dbReference type="PROSITE" id="PS52004"/>
    </source>
</evidence>
<dbReference type="Gene3D" id="3.30.300.30">
    <property type="match status" value="1"/>
</dbReference>
<dbReference type="InterPro" id="IPR014031">
    <property type="entry name" value="Ketoacyl_synth_C"/>
</dbReference>